<evidence type="ECO:0000313" key="1">
    <source>
        <dbReference type="EMBL" id="AWP13841.1"/>
    </source>
</evidence>
<proteinExistence type="predicted"/>
<name>A0A2U9CB81_SCOMX</name>
<keyword evidence="2" id="KW-1185">Reference proteome</keyword>
<dbReference type="EMBL" id="CP026257">
    <property type="protein sequence ID" value="AWP13841.1"/>
    <property type="molecule type" value="Genomic_DNA"/>
</dbReference>
<reference evidence="1 2" key="1">
    <citation type="submission" date="2017-12" db="EMBL/GenBank/DDBJ databases">
        <title>Integrating genomic resources of turbot (Scophthalmus maximus) in depth evaluation of genetic and physical mapping variation across individuals.</title>
        <authorList>
            <person name="Martinez P."/>
        </authorList>
    </citation>
    <scope>NUCLEOTIDE SEQUENCE [LARGE SCALE GENOMIC DNA]</scope>
</reference>
<dbReference type="AlphaFoldDB" id="A0A2U9CB81"/>
<evidence type="ECO:0000313" key="2">
    <source>
        <dbReference type="Proteomes" id="UP000246464"/>
    </source>
</evidence>
<dbReference type="Proteomes" id="UP000246464">
    <property type="component" value="Chromosome 15"/>
</dbReference>
<sequence length="161" mass="18476">MDRQSKGPHHTLNFIVQHLDLSYEPSAEPKLLHDFPKEVVLNAVKELLEKKLEGASISLMFWNADLTSAPCTLASNRTAKMIKQFTDGMNAFGNLWDLEPLSKPAFKAIFNYNYSQRGTNQREEDDTIFSWEMVLNMIEDKLTDLKFEDLLIFFTGADEVL</sequence>
<protein>
    <submittedName>
        <fullName evidence="1">Putative G2/M phase-specific E3 ubiquitin-protein ligase-like</fullName>
    </submittedName>
</protein>
<accession>A0A2U9CB81</accession>
<organism evidence="1 2">
    <name type="scientific">Scophthalmus maximus</name>
    <name type="common">Turbot</name>
    <name type="synonym">Psetta maxima</name>
    <dbReference type="NCBI Taxonomy" id="52904"/>
    <lineage>
        <taxon>Eukaryota</taxon>
        <taxon>Metazoa</taxon>
        <taxon>Chordata</taxon>
        <taxon>Craniata</taxon>
        <taxon>Vertebrata</taxon>
        <taxon>Euteleostomi</taxon>
        <taxon>Actinopterygii</taxon>
        <taxon>Neopterygii</taxon>
        <taxon>Teleostei</taxon>
        <taxon>Neoteleostei</taxon>
        <taxon>Acanthomorphata</taxon>
        <taxon>Carangaria</taxon>
        <taxon>Pleuronectiformes</taxon>
        <taxon>Pleuronectoidei</taxon>
        <taxon>Scophthalmidae</taxon>
        <taxon>Scophthalmus</taxon>
    </lineage>
</organism>
<gene>
    <name evidence="1" type="ORF">SMAX5B_005376</name>
</gene>